<dbReference type="RefSeq" id="WP_006222921.1">
    <property type="nucleotide sequence ID" value="NZ_ALJE01000005.1"/>
</dbReference>
<evidence type="ECO:0000313" key="3">
    <source>
        <dbReference type="Proteomes" id="UP001161276"/>
    </source>
</evidence>
<dbReference type="Pfam" id="PF13692">
    <property type="entry name" value="Glyco_trans_1_4"/>
    <property type="match status" value="1"/>
</dbReference>
<reference evidence="2" key="1">
    <citation type="submission" date="2022-09" db="EMBL/GenBank/DDBJ databases">
        <title>Intensive care unit water sources are persistently colonized with multi-drug resistant bacteria and are the site of extensive horizontal gene transfer of antibiotic resistance genes.</title>
        <authorList>
            <person name="Diorio-Toth L."/>
        </authorList>
    </citation>
    <scope>NUCLEOTIDE SEQUENCE</scope>
    <source>
        <strain evidence="2">GD03676</strain>
    </source>
</reference>
<proteinExistence type="predicted"/>
<dbReference type="CDD" id="cd03794">
    <property type="entry name" value="GT4_WbuB-like"/>
    <property type="match status" value="1"/>
</dbReference>
<dbReference type="SUPFAM" id="SSF53756">
    <property type="entry name" value="UDP-Glycosyltransferase/glycogen phosphorylase"/>
    <property type="match status" value="1"/>
</dbReference>
<dbReference type="InterPro" id="IPR028098">
    <property type="entry name" value="Glyco_trans_4-like_N"/>
</dbReference>
<comment type="caution">
    <text evidence="2">The sequence shown here is derived from an EMBL/GenBank/DDBJ whole genome shotgun (WGS) entry which is preliminary data.</text>
</comment>
<name>A0AA42WCN4_9BURK</name>
<organism evidence="2 3">
    <name type="scientific">Achromobacter marplatensis</name>
    <dbReference type="NCBI Taxonomy" id="470868"/>
    <lineage>
        <taxon>Bacteria</taxon>
        <taxon>Pseudomonadati</taxon>
        <taxon>Pseudomonadota</taxon>
        <taxon>Betaproteobacteria</taxon>
        <taxon>Burkholderiales</taxon>
        <taxon>Alcaligenaceae</taxon>
        <taxon>Achromobacter</taxon>
    </lineage>
</organism>
<accession>A0AA42WCN4</accession>
<dbReference type="Proteomes" id="UP001161276">
    <property type="component" value="Unassembled WGS sequence"/>
</dbReference>
<sequence>MAEHSAGGKPNIWYVHPYAGGPGVGRYSRPYYLARQWLEAGARATVFTPSFHHLLDAAQTAGTRDIAGVPYEFVPARAYQGNGAGRLLHMAAFTLQMRLHAEKFARLHGRPDIIVASSPHPYVFLATHALARKFGARSVFEVRDLWPLSLTELAGVSPTHPLVRFTGWVERYAHRHADTVVSLLPCTLEHMTATGLAPERWRYIPNGVHTDEGAPSASAEEQPSVKLARQWREAGRSVVVYAGALGRPNHVDSLVQAIAHLRDQGDDKVSAIIVGRGELQDALRTQIAERNLGDRVALFEQMPKQAVLALLAHASIGYISLRPEPLFRFGVSPNKLWDYMLARLPVLFALHAGNDPVQEARCGISVDPGEVGAIAEGLRTLAALSEPERAAMGERGHAYVLTHHSYEALAQAYLQLDQPREQ</sequence>
<dbReference type="Pfam" id="PF13579">
    <property type="entry name" value="Glyco_trans_4_4"/>
    <property type="match status" value="1"/>
</dbReference>
<gene>
    <name evidence="2" type="ORF">N5K24_21120</name>
</gene>
<feature type="domain" description="Glycosyltransferase subfamily 4-like N-terminal" evidence="1">
    <location>
        <begin position="31"/>
        <end position="207"/>
    </location>
</feature>
<evidence type="ECO:0000259" key="1">
    <source>
        <dbReference type="Pfam" id="PF13579"/>
    </source>
</evidence>
<protein>
    <submittedName>
        <fullName evidence="2">Glycosyltransferase family 4 protein</fullName>
    </submittedName>
</protein>
<dbReference type="Gene3D" id="3.40.50.2000">
    <property type="entry name" value="Glycogen Phosphorylase B"/>
    <property type="match status" value="2"/>
</dbReference>
<dbReference type="PANTHER" id="PTHR12526:SF622">
    <property type="entry name" value="GLYCOSYLTRANSFERASE (GROUP I)"/>
    <property type="match status" value="1"/>
</dbReference>
<dbReference type="EMBL" id="JAOCKG010000010">
    <property type="protein sequence ID" value="MDH2052919.1"/>
    <property type="molecule type" value="Genomic_DNA"/>
</dbReference>
<dbReference type="GO" id="GO:0016757">
    <property type="term" value="F:glycosyltransferase activity"/>
    <property type="evidence" value="ECO:0007669"/>
    <property type="project" value="UniProtKB-ARBA"/>
</dbReference>
<dbReference type="PANTHER" id="PTHR12526">
    <property type="entry name" value="GLYCOSYLTRANSFERASE"/>
    <property type="match status" value="1"/>
</dbReference>
<dbReference type="AlphaFoldDB" id="A0AA42WCN4"/>
<evidence type="ECO:0000313" key="2">
    <source>
        <dbReference type="EMBL" id="MDH2052919.1"/>
    </source>
</evidence>